<proteinExistence type="predicted"/>
<name>A0A437NRL2_9HYPH</name>
<dbReference type="RefSeq" id="WP_127734088.1">
    <property type="nucleotide sequence ID" value="NZ_SACP01000052.1"/>
</dbReference>
<feature type="region of interest" description="Disordered" evidence="1">
    <location>
        <begin position="94"/>
        <end position="141"/>
    </location>
</feature>
<dbReference type="Proteomes" id="UP000286997">
    <property type="component" value="Unassembled WGS sequence"/>
</dbReference>
<evidence type="ECO:0000313" key="2">
    <source>
        <dbReference type="EMBL" id="RVU12577.1"/>
    </source>
</evidence>
<sequence>MRRPTIRWTSAPDEGDAAAAVAEIEAWRAAQGPGPDFAPVLDRLRRGVAELLALPRLREDAVARGLLRDLAAAPDPAALDAALAALLERAGTLASARGPVPAGGPVGDRAAPEPEPPRPPEAFVRPAALPPRRAPRTIIRL</sequence>
<organism evidence="2 3">
    <name type="scientific">Methylobacterium oryzihabitans</name>
    <dbReference type="NCBI Taxonomy" id="2499852"/>
    <lineage>
        <taxon>Bacteria</taxon>
        <taxon>Pseudomonadati</taxon>
        <taxon>Pseudomonadota</taxon>
        <taxon>Alphaproteobacteria</taxon>
        <taxon>Hyphomicrobiales</taxon>
        <taxon>Methylobacteriaceae</taxon>
        <taxon>Methylobacterium</taxon>
    </lineage>
</organism>
<reference evidence="2 3" key="1">
    <citation type="submission" date="2019-01" db="EMBL/GenBank/DDBJ databases">
        <authorList>
            <person name="Chen W.-M."/>
        </authorList>
    </citation>
    <scope>NUCLEOTIDE SEQUENCE [LARGE SCALE GENOMIC DNA]</scope>
    <source>
        <strain evidence="2 3">TER-1</strain>
    </source>
</reference>
<feature type="compositionally biased region" description="Low complexity" evidence="1">
    <location>
        <begin position="121"/>
        <end position="131"/>
    </location>
</feature>
<gene>
    <name evidence="2" type="ORF">EOE48_27580</name>
</gene>
<evidence type="ECO:0000313" key="3">
    <source>
        <dbReference type="Proteomes" id="UP000286997"/>
    </source>
</evidence>
<comment type="caution">
    <text evidence="2">The sequence shown here is derived from an EMBL/GenBank/DDBJ whole genome shotgun (WGS) entry which is preliminary data.</text>
</comment>
<dbReference type="EMBL" id="SACP01000052">
    <property type="protein sequence ID" value="RVU12577.1"/>
    <property type="molecule type" value="Genomic_DNA"/>
</dbReference>
<protein>
    <submittedName>
        <fullName evidence="2">Uncharacterized protein</fullName>
    </submittedName>
</protein>
<evidence type="ECO:0000256" key="1">
    <source>
        <dbReference type="SAM" id="MobiDB-lite"/>
    </source>
</evidence>
<keyword evidence="3" id="KW-1185">Reference proteome</keyword>
<dbReference type="AlphaFoldDB" id="A0A437NRL2"/>
<accession>A0A437NRL2</accession>